<evidence type="ECO:0000256" key="1">
    <source>
        <dbReference type="SAM" id="SignalP"/>
    </source>
</evidence>
<dbReference type="Proteomes" id="UP000887566">
    <property type="component" value="Unplaced"/>
</dbReference>
<evidence type="ECO:0000313" key="3">
    <source>
        <dbReference type="WBParaSite" id="PSAMB.scaffold696size43574.g7998.t1"/>
    </source>
</evidence>
<evidence type="ECO:0000313" key="2">
    <source>
        <dbReference type="Proteomes" id="UP000887566"/>
    </source>
</evidence>
<accession>A0A914X8A8</accession>
<feature type="signal peptide" evidence="1">
    <location>
        <begin position="1"/>
        <end position="23"/>
    </location>
</feature>
<reference evidence="3" key="1">
    <citation type="submission" date="2022-11" db="UniProtKB">
        <authorList>
            <consortium name="WormBaseParasite"/>
        </authorList>
    </citation>
    <scope>IDENTIFICATION</scope>
</reference>
<organism evidence="2 3">
    <name type="scientific">Plectus sambesii</name>
    <dbReference type="NCBI Taxonomy" id="2011161"/>
    <lineage>
        <taxon>Eukaryota</taxon>
        <taxon>Metazoa</taxon>
        <taxon>Ecdysozoa</taxon>
        <taxon>Nematoda</taxon>
        <taxon>Chromadorea</taxon>
        <taxon>Plectida</taxon>
        <taxon>Plectina</taxon>
        <taxon>Plectoidea</taxon>
        <taxon>Plectidae</taxon>
        <taxon>Plectus</taxon>
    </lineage>
</organism>
<feature type="chain" id="PRO_5037564059" evidence="1">
    <location>
        <begin position="24"/>
        <end position="163"/>
    </location>
</feature>
<dbReference type="AlphaFoldDB" id="A0A914X8A8"/>
<name>A0A914X8A8_9BILA</name>
<keyword evidence="1" id="KW-0732">Signal</keyword>
<sequence>MSIGKASLFVLSILSFLIVAVRPKPLLEKAPSLQSVKDRLRERRDVAANTERQWGGSYGAFGGGRPTSYGRYPPNRPEYGAWGSAFGSSYPSGRYPSYGGNYPTGYGSTYDGDYGGYGGYPGNPNYGNYGSYGGNFGGYRPYGGYANAYPPNHGYYDGYNRQQ</sequence>
<protein>
    <submittedName>
        <fullName evidence="3">Uncharacterized protein</fullName>
    </submittedName>
</protein>
<keyword evidence="2" id="KW-1185">Reference proteome</keyword>
<proteinExistence type="predicted"/>
<dbReference type="WBParaSite" id="PSAMB.scaffold696size43574.g7998.t1">
    <property type="protein sequence ID" value="PSAMB.scaffold696size43574.g7998.t1"/>
    <property type="gene ID" value="PSAMB.scaffold696size43574.g7998"/>
</dbReference>